<dbReference type="InParanoid" id="A0A482WPQ5"/>
<dbReference type="FunCoup" id="A0A482WPQ5">
    <property type="interactions" value="475"/>
</dbReference>
<evidence type="ECO:0000313" key="7">
    <source>
        <dbReference type="EMBL" id="RZF35493.1"/>
    </source>
</evidence>
<dbReference type="GO" id="GO:0005778">
    <property type="term" value="C:peroxisomal membrane"/>
    <property type="evidence" value="ECO:0007669"/>
    <property type="project" value="TreeGrafter"/>
</dbReference>
<evidence type="ECO:0000256" key="2">
    <source>
        <dbReference type="ARBA" id="ARBA00006824"/>
    </source>
</evidence>
<accession>A0A482WPQ5</accession>
<evidence type="ECO:0000256" key="3">
    <source>
        <dbReference type="ARBA" id="ARBA00022692"/>
    </source>
</evidence>
<evidence type="ECO:0000256" key="5">
    <source>
        <dbReference type="ARBA" id="ARBA00023136"/>
    </source>
</evidence>
<feature type="transmembrane region" description="Helical" evidence="6">
    <location>
        <begin position="159"/>
        <end position="178"/>
    </location>
</feature>
<reference evidence="7 8" key="1">
    <citation type="journal article" date="2017" name="Gigascience">
        <title>Genome sequence of the small brown planthopper, Laodelphax striatellus.</title>
        <authorList>
            <person name="Zhu J."/>
            <person name="Jiang F."/>
            <person name="Wang X."/>
            <person name="Yang P."/>
            <person name="Bao Y."/>
            <person name="Zhao W."/>
            <person name="Wang W."/>
            <person name="Lu H."/>
            <person name="Wang Q."/>
            <person name="Cui N."/>
            <person name="Li J."/>
            <person name="Chen X."/>
            <person name="Luo L."/>
            <person name="Yu J."/>
            <person name="Kang L."/>
            <person name="Cui F."/>
        </authorList>
    </citation>
    <scope>NUCLEOTIDE SEQUENCE [LARGE SCALE GENOMIC DNA]</scope>
    <source>
        <strain evidence="7">Lst14</strain>
    </source>
</reference>
<dbReference type="OrthoDB" id="860at2759"/>
<dbReference type="EMBL" id="QKKF02028090">
    <property type="protein sequence ID" value="RZF35493.1"/>
    <property type="molecule type" value="Genomic_DNA"/>
</dbReference>
<dbReference type="AlphaFoldDB" id="A0A482WPQ5"/>
<name>A0A482WPQ5_LAOST</name>
<protein>
    <recommendedName>
        <fullName evidence="9">Peroxisomal membrane protein 2</fullName>
    </recommendedName>
</protein>
<dbReference type="Pfam" id="PF04117">
    <property type="entry name" value="Mpv17_PMP22"/>
    <property type="match status" value="1"/>
</dbReference>
<comment type="similarity">
    <text evidence="2 6">Belongs to the peroxisomal membrane protein PXMP2/4 family.</text>
</comment>
<evidence type="ECO:0000256" key="6">
    <source>
        <dbReference type="RuleBase" id="RU363053"/>
    </source>
</evidence>
<evidence type="ECO:0000256" key="4">
    <source>
        <dbReference type="ARBA" id="ARBA00022989"/>
    </source>
</evidence>
<feature type="transmembrane region" description="Helical" evidence="6">
    <location>
        <begin position="57"/>
        <end position="77"/>
    </location>
</feature>
<keyword evidence="3 6" id="KW-0812">Transmembrane</keyword>
<proteinExistence type="inferred from homology"/>
<evidence type="ECO:0000256" key="1">
    <source>
        <dbReference type="ARBA" id="ARBA00004141"/>
    </source>
</evidence>
<sequence>MSMSKPANILFDLVGSYFAALYTNPIRTKAFTSCTITLLGNYVSQKIQKSRSFDQDVFIAFGLYGLIFGGTIPHFFFNFLEKSVPGDSRIGALKQFLIERLIYAPLYQAFSLYALARFEGKTHEDAVSNMSKLYLPVLKANWYYLSLFQYINFRMVPPMLKVLYVNLIGFFWSIFLSYKKSRAMDKKKDAKKAVGKRL</sequence>
<organism evidence="7 8">
    <name type="scientific">Laodelphax striatellus</name>
    <name type="common">Small brown planthopper</name>
    <name type="synonym">Delphax striatella</name>
    <dbReference type="NCBI Taxonomy" id="195883"/>
    <lineage>
        <taxon>Eukaryota</taxon>
        <taxon>Metazoa</taxon>
        <taxon>Ecdysozoa</taxon>
        <taxon>Arthropoda</taxon>
        <taxon>Hexapoda</taxon>
        <taxon>Insecta</taxon>
        <taxon>Pterygota</taxon>
        <taxon>Neoptera</taxon>
        <taxon>Paraneoptera</taxon>
        <taxon>Hemiptera</taxon>
        <taxon>Auchenorrhyncha</taxon>
        <taxon>Fulgoroidea</taxon>
        <taxon>Delphacidae</taxon>
        <taxon>Criomorphinae</taxon>
        <taxon>Laodelphax</taxon>
    </lineage>
</organism>
<keyword evidence="8" id="KW-1185">Reference proteome</keyword>
<keyword evidence="4 6" id="KW-1133">Transmembrane helix</keyword>
<comment type="caution">
    <text evidence="7">The sequence shown here is derived from an EMBL/GenBank/DDBJ whole genome shotgun (WGS) entry which is preliminary data.</text>
</comment>
<keyword evidence="5 6" id="KW-0472">Membrane</keyword>
<gene>
    <name evidence="7" type="ORF">LSTR_LSTR010184</name>
</gene>
<evidence type="ECO:0000313" key="8">
    <source>
        <dbReference type="Proteomes" id="UP000291343"/>
    </source>
</evidence>
<dbReference type="STRING" id="195883.A0A482WPQ5"/>
<dbReference type="InterPro" id="IPR007248">
    <property type="entry name" value="Mpv17_PMP22"/>
</dbReference>
<dbReference type="PANTHER" id="PTHR11266">
    <property type="entry name" value="PEROXISOMAL MEMBRANE PROTEIN 2, PXMP2 MPV17"/>
    <property type="match status" value="1"/>
</dbReference>
<comment type="subcellular location">
    <subcellularLocation>
        <location evidence="1">Membrane</location>
        <topology evidence="1">Multi-pass membrane protein</topology>
    </subcellularLocation>
</comment>
<evidence type="ECO:0008006" key="9">
    <source>
        <dbReference type="Google" id="ProtNLM"/>
    </source>
</evidence>
<dbReference type="PANTHER" id="PTHR11266:SF80">
    <property type="entry name" value="PEROXISOMAL MEMBRANE PROTEIN 2"/>
    <property type="match status" value="1"/>
</dbReference>
<dbReference type="Proteomes" id="UP000291343">
    <property type="component" value="Unassembled WGS sequence"/>
</dbReference>